<accession>A0ABV9ZLN9</accession>
<name>A0ABV9ZLN9_9PSEU</name>
<evidence type="ECO:0000313" key="4">
    <source>
        <dbReference type="Proteomes" id="UP001596175"/>
    </source>
</evidence>
<dbReference type="Pfam" id="PF01494">
    <property type="entry name" value="FAD_binding_3"/>
    <property type="match status" value="1"/>
</dbReference>
<dbReference type="EMBL" id="JBHSKG010000014">
    <property type="protein sequence ID" value="MFC5141210.1"/>
    <property type="molecule type" value="Genomic_DNA"/>
</dbReference>
<gene>
    <name evidence="3" type="ORF">ACFPK1_23440</name>
</gene>
<reference evidence="4" key="1">
    <citation type="journal article" date="2019" name="Int. J. Syst. Evol. Microbiol.">
        <title>The Global Catalogue of Microorganisms (GCM) 10K type strain sequencing project: providing services to taxonomists for standard genome sequencing and annotation.</title>
        <authorList>
            <consortium name="The Broad Institute Genomics Platform"/>
            <consortium name="The Broad Institute Genome Sequencing Center for Infectious Disease"/>
            <person name="Wu L."/>
            <person name="Ma J."/>
        </authorList>
    </citation>
    <scope>NUCLEOTIDE SEQUENCE [LARGE SCALE GENOMIC DNA]</scope>
    <source>
        <strain evidence="4">XZYJ18</strain>
    </source>
</reference>
<dbReference type="NCBIfam" id="NF004829">
    <property type="entry name" value="PRK06183.1-3"/>
    <property type="match status" value="1"/>
</dbReference>
<dbReference type="InterPro" id="IPR036188">
    <property type="entry name" value="FAD/NAD-bd_sf"/>
</dbReference>
<evidence type="ECO:0000259" key="2">
    <source>
        <dbReference type="Pfam" id="PF01494"/>
    </source>
</evidence>
<protein>
    <submittedName>
        <fullName evidence="3">Bifunctional 3-(3-hydroxy-phenyl)propionate/3-hydroxycinnamic acid hydroxylase</fullName>
        <ecNumber evidence="3">1.14.13.127</ecNumber>
    </submittedName>
</protein>
<dbReference type="InterPro" id="IPR050631">
    <property type="entry name" value="PheA/TfdB_FAD_monoxygenase"/>
</dbReference>
<dbReference type="PANTHER" id="PTHR43476">
    <property type="entry name" value="3-(3-HYDROXY-PHENYL)PROPIONATE/3-HYDROXYCINNAMIC ACID HYDROXYLASE"/>
    <property type="match status" value="1"/>
</dbReference>
<dbReference type="PRINTS" id="PR00420">
    <property type="entry name" value="RNGMNOXGNASE"/>
</dbReference>
<dbReference type="Gene3D" id="3.50.50.60">
    <property type="entry name" value="FAD/NAD(P)-binding domain"/>
    <property type="match status" value="1"/>
</dbReference>
<dbReference type="SUPFAM" id="SSF51905">
    <property type="entry name" value="FAD/NAD(P)-binding domain"/>
    <property type="match status" value="1"/>
</dbReference>
<dbReference type="GO" id="GO:0008688">
    <property type="term" value="F:3-(3-hydroxyphenyl)propionate hydroxylase activity"/>
    <property type="evidence" value="ECO:0007669"/>
    <property type="project" value="UniProtKB-EC"/>
</dbReference>
<dbReference type="RefSeq" id="WP_378023365.1">
    <property type="nucleotide sequence ID" value="NZ_JBHSKG010000014.1"/>
</dbReference>
<feature type="domain" description="FAD-binding" evidence="2">
    <location>
        <begin position="17"/>
        <end position="351"/>
    </location>
</feature>
<sequence length="533" mass="57825">MEDTARDGAERSSTIEFDVAVVGYGPVGMVTAALLGAAGHRVIVLERYAGLYNLPRAAIFDDETMRTFARVGIAEDLLPKLHVQRNYEWRNAAGELLIEHHFAARGRSGWAEWYMMYQPDLESALDERVRAAGVEVRLSSPVTGLVQHADHVELQVGGAQTVRARWVVACDGGNSFVRSALGRTMDDYGFSEPWMVCDFRFRDPAAPPAVPTARQVGDPAGPTSIISLGPAHHRFSYMLDSEGDFATERDPEKVWARTRRWLSPDDAELIRVATYTFRSLVTDRWRVGRTLLAGDAAHQMPPFLGQGMCSGIRDAQNIAFKLDAVLRGRRGEEVLDTYQQEREPHVRAVIEKGIELGRQQTVRDPARAAERDRVLLGRRAAHQHPEKIAFPGLVEGMLVPSPGAGQLVDQGWVDDGTRRDRLDQVVGHPAHLLLDARRVTLADDAVALLADAGVRVVPLHEAGVAAAVGLDPGHVVDVDGTHLAWLAAHDAVAAAVRPDFYVFGTAPDAAGADALARALAAALGAPAPALATP</sequence>
<dbReference type="EC" id="1.14.13.127" evidence="3"/>
<dbReference type="InterPro" id="IPR002938">
    <property type="entry name" value="FAD-bd"/>
</dbReference>
<proteinExistence type="predicted"/>
<dbReference type="PANTHER" id="PTHR43476:SF3">
    <property type="entry name" value="FAD-BINDING MONOOXYGENASE"/>
    <property type="match status" value="1"/>
</dbReference>
<organism evidence="3 4">
    <name type="scientific">Actinomycetospora rhizophila</name>
    <dbReference type="NCBI Taxonomy" id="1416876"/>
    <lineage>
        <taxon>Bacteria</taxon>
        <taxon>Bacillati</taxon>
        <taxon>Actinomycetota</taxon>
        <taxon>Actinomycetes</taxon>
        <taxon>Pseudonocardiales</taxon>
        <taxon>Pseudonocardiaceae</taxon>
        <taxon>Actinomycetospora</taxon>
    </lineage>
</organism>
<evidence type="ECO:0000313" key="3">
    <source>
        <dbReference type="EMBL" id="MFC5141210.1"/>
    </source>
</evidence>
<dbReference type="Proteomes" id="UP001596175">
    <property type="component" value="Unassembled WGS sequence"/>
</dbReference>
<keyword evidence="4" id="KW-1185">Reference proteome</keyword>
<dbReference type="Gene3D" id="3.30.70.2450">
    <property type="match status" value="1"/>
</dbReference>
<comment type="caution">
    <text evidence="3">The sequence shown here is derived from an EMBL/GenBank/DDBJ whole genome shotgun (WGS) entry which is preliminary data.</text>
</comment>
<evidence type="ECO:0000256" key="1">
    <source>
        <dbReference type="ARBA" id="ARBA00023002"/>
    </source>
</evidence>
<keyword evidence="1 3" id="KW-0560">Oxidoreductase</keyword>